<reference evidence="3 4" key="1">
    <citation type="submission" date="2024-03" db="EMBL/GenBank/DDBJ databases">
        <title>A high-quality draft genome sequence of Diaporthe vaccinii, a causative agent of upright dieback and viscid rot disease in cranberry plants.</title>
        <authorList>
            <person name="Sarrasin M."/>
            <person name="Lang B.F."/>
            <person name="Burger G."/>
        </authorList>
    </citation>
    <scope>NUCLEOTIDE SEQUENCE [LARGE SCALE GENOMIC DNA]</scope>
    <source>
        <strain evidence="3 4">IS7</strain>
    </source>
</reference>
<dbReference type="InterPro" id="IPR003593">
    <property type="entry name" value="AAA+_ATPase"/>
</dbReference>
<accession>A0ABR4ENV0</accession>
<evidence type="ECO:0000313" key="4">
    <source>
        <dbReference type="Proteomes" id="UP001600888"/>
    </source>
</evidence>
<feature type="region of interest" description="Disordered" evidence="1">
    <location>
        <begin position="1"/>
        <end position="85"/>
    </location>
</feature>
<gene>
    <name evidence="3" type="ORF">FJTKL_09096</name>
</gene>
<dbReference type="Proteomes" id="UP001600888">
    <property type="component" value="Unassembled WGS sequence"/>
</dbReference>
<comment type="caution">
    <text evidence="3">The sequence shown here is derived from an EMBL/GenBank/DDBJ whole genome shotgun (WGS) entry which is preliminary data.</text>
</comment>
<dbReference type="SUPFAM" id="SSF52540">
    <property type="entry name" value="P-loop containing nucleoside triphosphate hydrolases"/>
    <property type="match status" value="1"/>
</dbReference>
<name>A0ABR4ENV0_9PEZI</name>
<organism evidence="3 4">
    <name type="scientific">Diaporthe vaccinii</name>
    <dbReference type="NCBI Taxonomy" id="105482"/>
    <lineage>
        <taxon>Eukaryota</taxon>
        <taxon>Fungi</taxon>
        <taxon>Dikarya</taxon>
        <taxon>Ascomycota</taxon>
        <taxon>Pezizomycotina</taxon>
        <taxon>Sordariomycetes</taxon>
        <taxon>Sordariomycetidae</taxon>
        <taxon>Diaporthales</taxon>
        <taxon>Diaporthaceae</taxon>
        <taxon>Diaporthe</taxon>
        <taxon>Diaporthe eres species complex</taxon>
    </lineage>
</organism>
<dbReference type="InterPro" id="IPR027417">
    <property type="entry name" value="P-loop_NTPase"/>
</dbReference>
<dbReference type="PANTHER" id="PTHR46411">
    <property type="entry name" value="FAMILY ATPASE, PUTATIVE-RELATED"/>
    <property type="match status" value="1"/>
</dbReference>
<dbReference type="Pfam" id="PF23232">
    <property type="entry name" value="AAA_lid_13"/>
    <property type="match status" value="1"/>
</dbReference>
<feature type="domain" description="AAA+ ATPase" evidence="2">
    <location>
        <begin position="574"/>
        <end position="688"/>
    </location>
</feature>
<dbReference type="EMBL" id="JBAWTH010000038">
    <property type="protein sequence ID" value="KAL2284100.1"/>
    <property type="molecule type" value="Genomic_DNA"/>
</dbReference>
<evidence type="ECO:0000313" key="3">
    <source>
        <dbReference type="EMBL" id="KAL2284100.1"/>
    </source>
</evidence>
<dbReference type="Pfam" id="PF00004">
    <property type="entry name" value="AAA"/>
    <property type="match status" value="1"/>
</dbReference>
<protein>
    <recommendedName>
        <fullName evidence="2">AAA+ ATPase domain-containing protein</fullName>
    </recommendedName>
</protein>
<keyword evidence="4" id="KW-1185">Reference proteome</keyword>
<evidence type="ECO:0000259" key="2">
    <source>
        <dbReference type="SMART" id="SM00382"/>
    </source>
</evidence>
<evidence type="ECO:0000256" key="1">
    <source>
        <dbReference type="SAM" id="MobiDB-lite"/>
    </source>
</evidence>
<dbReference type="Gene3D" id="3.40.50.300">
    <property type="entry name" value="P-loop containing nucleotide triphosphate hydrolases"/>
    <property type="match status" value="1"/>
</dbReference>
<proteinExistence type="predicted"/>
<dbReference type="SMART" id="SM00382">
    <property type="entry name" value="AAA"/>
    <property type="match status" value="1"/>
</dbReference>
<dbReference type="InterPro" id="IPR056599">
    <property type="entry name" value="AAA_lid_fung"/>
</dbReference>
<sequence>MPERRKASRYQPVGQRASVGEARPSYGSHRRPADNRGASPDSRADARSVSNVSSDDAETASEASERPPLPSPPPPKREQESHPSARHMPTLVDWRAVICHCLEISPEISDHDLSKAMDEVSEKVKEIDRLRATARKRQGPPRAQIVHRVECRHWRSDHKYFLDQPWVVETGPFDAHLRGSQPINNFELYLERNKEIVFIVYKHYECCARQVTIPPREQGEIGLGIDASFLLQWEEIFLIAPELKEALVQIADVALEGIPHPDFEESRKILHPYIWYFHRRTEIHAEIDKLPRATRLYVDCFRGYIESRMEEEWQSVESLMKKGNISAQYLKYLIVPGQIIISQGNTSTLAQRTASVAEGWLRVRQTPDSFSASVPTYTWAFDGNFSKTYADINIHDVPSLEEPFDILDLGLYPMEFASEGEIEALRKRGRMFWKCRTRNYVSLHTESEDDMQNSMSARFMVDIATHKQMHPNDKSDRVRPRPEEDELEAKYMSQDDPDLGDDFFMCLPTSIPGFIMLKKEWVNLDVHYIRDVVWNTEAFEFLVIERETKLLVQAVVTNRVRASENTDLITGKGNGLFILLHGGPGTGKTLTAESVAEIAQRPLYRVTCGDIGTKAEEVENYLEFVLLLGKKWGCVVLLDEADVFLEQRSVSNLERNALVTVFLRVLEYYDGITRLSPFTYRILDEAFKSRIQLNLRYKTLERDQRLQIWKNFLERLQRLEQEKLRNVGQMSPGPDIGYGIQFKEISNEIEVLAKAELNGRQIRNAISTARELATYKREPMGYEHLKTVIKEAEKFEEYLLELNEYFTADQIQRDKKER</sequence>
<dbReference type="PANTHER" id="PTHR46411:SF2">
    <property type="entry name" value="AAA+ ATPASE DOMAIN-CONTAINING PROTEIN"/>
    <property type="match status" value="1"/>
</dbReference>
<dbReference type="InterPro" id="IPR003959">
    <property type="entry name" value="ATPase_AAA_core"/>
</dbReference>